<accession>A0ABV9QU61</accession>
<dbReference type="PANTHER" id="PTHR43289:SF34">
    <property type="entry name" value="SERINE_THREONINE-PROTEIN KINASE YBDM-RELATED"/>
    <property type="match status" value="1"/>
</dbReference>
<feature type="binding site" evidence="5">
    <location>
        <position position="108"/>
    </location>
    <ligand>
        <name>ATP</name>
        <dbReference type="ChEBI" id="CHEBI:30616"/>
    </ligand>
</feature>
<feature type="region of interest" description="Disordered" evidence="6">
    <location>
        <begin position="298"/>
        <end position="317"/>
    </location>
</feature>
<evidence type="ECO:0000256" key="5">
    <source>
        <dbReference type="PROSITE-ProRule" id="PRU10141"/>
    </source>
</evidence>
<dbReference type="GO" id="GO:0016301">
    <property type="term" value="F:kinase activity"/>
    <property type="evidence" value="ECO:0007669"/>
    <property type="project" value="UniProtKB-KW"/>
</dbReference>
<evidence type="ECO:0000256" key="2">
    <source>
        <dbReference type="ARBA" id="ARBA00022741"/>
    </source>
</evidence>
<keyword evidence="3 8" id="KW-0418">Kinase</keyword>
<organism evidence="8 9">
    <name type="scientific">Dokdonella ginsengisoli</name>
    <dbReference type="NCBI Taxonomy" id="363846"/>
    <lineage>
        <taxon>Bacteria</taxon>
        <taxon>Pseudomonadati</taxon>
        <taxon>Pseudomonadota</taxon>
        <taxon>Gammaproteobacteria</taxon>
        <taxon>Lysobacterales</taxon>
        <taxon>Rhodanobacteraceae</taxon>
        <taxon>Dokdonella</taxon>
    </lineage>
</organism>
<evidence type="ECO:0000313" key="8">
    <source>
        <dbReference type="EMBL" id="MFC4819984.1"/>
    </source>
</evidence>
<evidence type="ECO:0000256" key="1">
    <source>
        <dbReference type="ARBA" id="ARBA00022679"/>
    </source>
</evidence>
<evidence type="ECO:0000256" key="6">
    <source>
        <dbReference type="SAM" id="MobiDB-lite"/>
    </source>
</evidence>
<dbReference type="Gene3D" id="1.10.510.10">
    <property type="entry name" value="Transferase(Phosphotransferase) domain 1"/>
    <property type="match status" value="1"/>
</dbReference>
<proteinExistence type="predicted"/>
<dbReference type="SMART" id="SM00220">
    <property type="entry name" value="S_TKc"/>
    <property type="match status" value="1"/>
</dbReference>
<dbReference type="EMBL" id="JBHSHD010000006">
    <property type="protein sequence ID" value="MFC4819984.1"/>
    <property type="molecule type" value="Genomic_DNA"/>
</dbReference>
<dbReference type="CDD" id="cd14014">
    <property type="entry name" value="STKc_PknB_like"/>
    <property type="match status" value="1"/>
</dbReference>
<dbReference type="InterPro" id="IPR011009">
    <property type="entry name" value="Kinase-like_dom_sf"/>
</dbReference>
<keyword evidence="4 5" id="KW-0067">ATP-binding</keyword>
<dbReference type="InterPro" id="IPR017441">
    <property type="entry name" value="Protein_kinase_ATP_BS"/>
</dbReference>
<dbReference type="PANTHER" id="PTHR43289">
    <property type="entry name" value="MITOGEN-ACTIVATED PROTEIN KINASE KINASE KINASE 20-RELATED"/>
    <property type="match status" value="1"/>
</dbReference>
<reference evidence="9" key="1">
    <citation type="journal article" date="2019" name="Int. J. Syst. Evol. Microbiol.">
        <title>The Global Catalogue of Microorganisms (GCM) 10K type strain sequencing project: providing services to taxonomists for standard genome sequencing and annotation.</title>
        <authorList>
            <consortium name="The Broad Institute Genomics Platform"/>
            <consortium name="The Broad Institute Genome Sequencing Center for Infectious Disease"/>
            <person name="Wu L."/>
            <person name="Ma J."/>
        </authorList>
    </citation>
    <scope>NUCLEOTIDE SEQUENCE [LARGE SCALE GENOMIC DNA]</scope>
    <source>
        <strain evidence="9">CCUG 30340</strain>
    </source>
</reference>
<dbReference type="InterPro" id="IPR000719">
    <property type="entry name" value="Prot_kinase_dom"/>
</dbReference>
<dbReference type="RefSeq" id="WP_380019801.1">
    <property type="nucleotide sequence ID" value="NZ_JBHSHD010000006.1"/>
</dbReference>
<gene>
    <name evidence="8" type="ORF">ACFO6Q_06595</name>
</gene>
<dbReference type="Proteomes" id="UP001595886">
    <property type="component" value="Unassembled WGS sequence"/>
</dbReference>
<sequence>MSTPSLDRYAEDFERLRALPPGEREAALAALSLSEDDRSTLRRLLEADTDADDPLARALGAGAARLAAPRDERLGPYRLIGELGAGGMGTVFLAERVDGGFHQRVAIKLIRAGLGGRDVVRRFRMERQILAGLDHPHIARLLDGGETTDGVPYLVMDYVDGVPIDRYCRERDLGMRARLALFCDVCAAVQFAHQRLVVHRDLKPGNILVDAGGSVKLLDFGIARLIEAGDDAADPATVNAFTPEYASPEQVRGAPITTASDVYALGVLLYRMLTGRSPYQADKTRLADLVQEIVSKEPERPSVNLTSRAATGDADEPRPLDLRRLQRELRGDLDNIVLMALRKEPERRYASVEQLAEDVRRHLADRPVRARGGAFAYRARKFLARNRIGAALGALAVAALIGTAAYALRQAHLARDQAARAEKHFANVRALANQFMGTVYEEVAYVPGTAKAQQTLLDTSLEYLRNLAAEADRDRGLLLEVATSYIKLARMQERIVAPPAQREATAELAIGVIGRIEALGGRDVHSRQRLLSAYGLLAESEAAQQKFDDARARFEAAAALAREDVRADEPVALTHARAHTLRTYAEAHDVGTSADQRVAMLSDAKGLYADVRRRVEEGPLHDEADNSYSVNLQSLARALLDQTSNPQRKEQALAALREAQAILEGLLARRPDDLRALINLIVGHTVAANIAAKSGDFAAARGDFARAREYDARMLALDPEQQRTGLNRISVRLYEVEAEARAQTSPRAQLAQLDEIERMLHALPQELAGQPEGVGLGAWLDGLRAEFELRRSAEADVSATERRALAQKAAERFADANARLAKAPGTIEEDSVALLQDGTERARAAAIAPSAR</sequence>
<evidence type="ECO:0000256" key="3">
    <source>
        <dbReference type="ARBA" id="ARBA00022777"/>
    </source>
</evidence>
<dbReference type="SUPFAM" id="SSF56112">
    <property type="entry name" value="Protein kinase-like (PK-like)"/>
    <property type="match status" value="1"/>
</dbReference>
<dbReference type="Pfam" id="PF00069">
    <property type="entry name" value="Pkinase"/>
    <property type="match status" value="1"/>
</dbReference>
<dbReference type="PROSITE" id="PS50011">
    <property type="entry name" value="PROTEIN_KINASE_DOM"/>
    <property type="match status" value="1"/>
</dbReference>
<name>A0ABV9QU61_9GAMM</name>
<dbReference type="Gene3D" id="3.30.200.20">
    <property type="entry name" value="Phosphorylase Kinase, domain 1"/>
    <property type="match status" value="1"/>
</dbReference>
<keyword evidence="9" id="KW-1185">Reference proteome</keyword>
<dbReference type="InterPro" id="IPR008271">
    <property type="entry name" value="Ser/Thr_kinase_AS"/>
</dbReference>
<evidence type="ECO:0000313" key="9">
    <source>
        <dbReference type="Proteomes" id="UP001595886"/>
    </source>
</evidence>
<feature type="domain" description="Protein kinase" evidence="7">
    <location>
        <begin position="77"/>
        <end position="363"/>
    </location>
</feature>
<protein>
    <submittedName>
        <fullName evidence="8">Protein kinase</fullName>
    </submittedName>
</protein>
<comment type="caution">
    <text evidence="8">The sequence shown here is derived from an EMBL/GenBank/DDBJ whole genome shotgun (WGS) entry which is preliminary data.</text>
</comment>
<keyword evidence="1" id="KW-0808">Transferase</keyword>
<evidence type="ECO:0000259" key="7">
    <source>
        <dbReference type="PROSITE" id="PS50011"/>
    </source>
</evidence>
<dbReference type="PROSITE" id="PS00108">
    <property type="entry name" value="PROTEIN_KINASE_ST"/>
    <property type="match status" value="1"/>
</dbReference>
<dbReference type="PROSITE" id="PS00107">
    <property type="entry name" value="PROTEIN_KINASE_ATP"/>
    <property type="match status" value="1"/>
</dbReference>
<evidence type="ECO:0000256" key="4">
    <source>
        <dbReference type="ARBA" id="ARBA00022840"/>
    </source>
</evidence>
<keyword evidence="2 5" id="KW-0547">Nucleotide-binding</keyword>